<dbReference type="SUPFAM" id="SSF56112">
    <property type="entry name" value="Protein kinase-like (PK-like)"/>
    <property type="match status" value="1"/>
</dbReference>
<reference evidence="1 2" key="2">
    <citation type="journal article" date="2017" name="Genome Biol.">
        <title>New reference genome sequences of hot pepper reveal the massive evolution of plant disease-resistance genes by retroduplication.</title>
        <authorList>
            <person name="Kim S."/>
            <person name="Park J."/>
            <person name="Yeom S.I."/>
            <person name="Kim Y.M."/>
            <person name="Seo E."/>
            <person name="Kim K.T."/>
            <person name="Kim M.S."/>
            <person name="Lee J.M."/>
            <person name="Cheong K."/>
            <person name="Shin H.S."/>
            <person name="Kim S.B."/>
            <person name="Han K."/>
            <person name="Lee J."/>
            <person name="Park M."/>
            <person name="Lee H.A."/>
            <person name="Lee H.Y."/>
            <person name="Lee Y."/>
            <person name="Oh S."/>
            <person name="Lee J.H."/>
            <person name="Choi E."/>
            <person name="Choi E."/>
            <person name="Lee S.E."/>
            <person name="Jeon J."/>
            <person name="Kim H."/>
            <person name="Choi G."/>
            <person name="Song H."/>
            <person name="Lee J."/>
            <person name="Lee S.C."/>
            <person name="Kwon J.K."/>
            <person name="Lee H.Y."/>
            <person name="Koo N."/>
            <person name="Hong Y."/>
            <person name="Kim R.W."/>
            <person name="Kang W.H."/>
            <person name="Huh J.H."/>
            <person name="Kang B.C."/>
            <person name="Yang T.J."/>
            <person name="Lee Y.H."/>
            <person name="Bennetzen J.L."/>
            <person name="Choi D."/>
        </authorList>
    </citation>
    <scope>NUCLEOTIDE SEQUENCE [LARGE SCALE GENOMIC DNA]</scope>
    <source>
        <strain evidence="2">cv. CM334</strain>
    </source>
</reference>
<dbReference type="GO" id="GO:0005634">
    <property type="term" value="C:nucleus"/>
    <property type="evidence" value="ECO:0000318"/>
    <property type="project" value="GO_Central"/>
</dbReference>
<organism evidence="1 2">
    <name type="scientific">Capsicum annuum</name>
    <name type="common">Capsicum pepper</name>
    <dbReference type="NCBI Taxonomy" id="4072"/>
    <lineage>
        <taxon>Eukaryota</taxon>
        <taxon>Viridiplantae</taxon>
        <taxon>Streptophyta</taxon>
        <taxon>Embryophyta</taxon>
        <taxon>Tracheophyta</taxon>
        <taxon>Spermatophyta</taxon>
        <taxon>Magnoliopsida</taxon>
        <taxon>eudicotyledons</taxon>
        <taxon>Gunneridae</taxon>
        <taxon>Pentapetalae</taxon>
        <taxon>asterids</taxon>
        <taxon>lamiids</taxon>
        <taxon>Solanales</taxon>
        <taxon>Solanaceae</taxon>
        <taxon>Solanoideae</taxon>
        <taxon>Capsiceae</taxon>
        <taxon>Capsicum</taxon>
    </lineage>
</organism>
<dbReference type="Gramene" id="PHT68783">
    <property type="protein sequence ID" value="PHT68783"/>
    <property type="gene ID" value="T459_28270"/>
</dbReference>
<keyword evidence="2" id="KW-1185">Reference proteome</keyword>
<reference evidence="1 2" key="1">
    <citation type="journal article" date="2014" name="Nat. Genet.">
        <title>Genome sequence of the hot pepper provides insights into the evolution of pungency in Capsicum species.</title>
        <authorList>
            <person name="Kim S."/>
            <person name="Park M."/>
            <person name="Yeom S.I."/>
            <person name="Kim Y.M."/>
            <person name="Lee J.M."/>
            <person name="Lee H.A."/>
            <person name="Seo E."/>
            <person name="Choi J."/>
            <person name="Cheong K."/>
            <person name="Kim K.T."/>
            <person name="Jung K."/>
            <person name="Lee G.W."/>
            <person name="Oh S.K."/>
            <person name="Bae C."/>
            <person name="Kim S.B."/>
            <person name="Lee H.Y."/>
            <person name="Kim S.Y."/>
            <person name="Kim M.S."/>
            <person name="Kang B.C."/>
            <person name="Jo Y.D."/>
            <person name="Yang H.B."/>
            <person name="Jeong H.J."/>
            <person name="Kang W.H."/>
            <person name="Kwon J.K."/>
            <person name="Shin C."/>
            <person name="Lim J.Y."/>
            <person name="Park J.H."/>
            <person name="Huh J.H."/>
            <person name="Kim J.S."/>
            <person name="Kim B.D."/>
            <person name="Cohen O."/>
            <person name="Paran I."/>
            <person name="Suh M.C."/>
            <person name="Lee S.B."/>
            <person name="Kim Y.K."/>
            <person name="Shin Y."/>
            <person name="Noh S.J."/>
            <person name="Park J."/>
            <person name="Seo Y.S."/>
            <person name="Kwon S.Y."/>
            <person name="Kim H.A."/>
            <person name="Park J.M."/>
            <person name="Kim H.J."/>
            <person name="Choi S.B."/>
            <person name="Bosland P.W."/>
            <person name="Reeves G."/>
            <person name="Jo S.H."/>
            <person name="Lee B.W."/>
            <person name="Cho H.T."/>
            <person name="Choi H.S."/>
            <person name="Lee M.S."/>
            <person name="Yu Y."/>
            <person name="Do Choi Y."/>
            <person name="Park B.S."/>
            <person name="van Deynze A."/>
            <person name="Ashrafi H."/>
            <person name="Hill T."/>
            <person name="Kim W.T."/>
            <person name="Pai H.S."/>
            <person name="Ahn H.K."/>
            <person name="Yeam I."/>
            <person name="Giovannoni J.J."/>
            <person name="Rose J.K."/>
            <person name="Sorensen I."/>
            <person name="Lee S.J."/>
            <person name="Kim R.W."/>
            <person name="Choi I.Y."/>
            <person name="Choi B.S."/>
            <person name="Lim J.S."/>
            <person name="Lee Y.H."/>
            <person name="Choi D."/>
        </authorList>
    </citation>
    <scope>NUCLEOTIDE SEQUENCE [LARGE SCALE GENOMIC DNA]</scope>
    <source>
        <strain evidence="2">cv. CM334</strain>
    </source>
</reference>
<evidence type="ECO:0000313" key="1">
    <source>
        <dbReference type="EMBL" id="PHT68783.1"/>
    </source>
</evidence>
<proteinExistence type="predicted"/>
<dbReference type="InterPro" id="IPR011009">
    <property type="entry name" value="Kinase-like_dom_sf"/>
</dbReference>
<gene>
    <name evidence="1" type="ORF">T459_28270</name>
</gene>
<name>A0A2G2YG97_CAPAN</name>
<protein>
    <recommendedName>
        <fullName evidence="3">Cyclin-dependent kinase G-2-like</fullName>
    </recommendedName>
</protein>
<accession>A0A2G2YG97</accession>
<evidence type="ECO:0008006" key="3">
    <source>
        <dbReference type="Google" id="ProtNLM"/>
    </source>
</evidence>
<sequence length="223" mass="25609">MNVRFTFFLNSLMEGHLERHLGDVNKQLKIKFETEGQGLRALPNFPWISNTSAEAVRSSFYVHHSQSNHIDCDQSDPVLQIGDASLILAFKVLGQLRLKRKSKSVSEMLGKNSNKENHQIFIILGTPNEMIWERFSELPRVKFNFEKNPHNNLRKKFQNTTSFMGLPVLSVAGLGMLNNLITYDPKKRITADAALNHEWFCEVPLPKSKEFMLTFPAQHAQDR</sequence>
<comment type="caution">
    <text evidence="1">The sequence shown here is derived from an EMBL/GenBank/DDBJ whole genome shotgun (WGS) entry which is preliminary data.</text>
</comment>
<dbReference type="EMBL" id="AYRZ02000011">
    <property type="protein sequence ID" value="PHT68783.1"/>
    <property type="molecule type" value="Genomic_DNA"/>
</dbReference>
<evidence type="ECO:0000313" key="2">
    <source>
        <dbReference type="Proteomes" id="UP000222542"/>
    </source>
</evidence>
<dbReference type="Proteomes" id="UP000222542">
    <property type="component" value="Unassembled WGS sequence"/>
</dbReference>
<dbReference type="GO" id="GO:0004674">
    <property type="term" value="F:protein serine/threonine kinase activity"/>
    <property type="evidence" value="ECO:0000318"/>
    <property type="project" value="GO_Central"/>
</dbReference>
<dbReference type="Gene3D" id="1.10.510.10">
    <property type="entry name" value="Transferase(Phosphotransferase) domain 1"/>
    <property type="match status" value="1"/>
</dbReference>
<dbReference type="AlphaFoldDB" id="A0A2G2YG97"/>